<feature type="compositionally biased region" description="Low complexity" evidence="1">
    <location>
        <begin position="152"/>
        <end position="191"/>
    </location>
</feature>
<protein>
    <submittedName>
        <fullName evidence="2">Uncharacterized protein</fullName>
    </submittedName>
</protein>
<comment type="caution">
    <text evidence="2">The sequence shown here is derived from an EMBL/GenBank/DDBJ whole genome shotgun (WGS) entry which is preliminary data.</text>
</comment>
<feature type="region of interest" description="Disordered" evidence="1">
    <location>
        <begin position="127"/>
        <end position="246"/>
    </location>
</feature>
<gene>
    <name evidence="2" type="ORF">JKP88DRAFT_351438</name>
</gene>
<sequence length="246" mass="25133">MESLQELATLATATLQKDNKREKDNAAHHRGSHDASPAGAAQNKRLLLKKSASDWHVWLTIEDRTEIRRKIASAYRDACRADFEQLLETAAAIEEEWLFASAPSRLDYFKTGVQYDKRVTEKIEQLRGARLGRSGGGGGGDGGDGSVSNERGSTAAAAAAASSSGTANSSKAANLNAANAAVNGDSASSGSDGSGRTGGSGGGKRGGGSGSGSDVVKREAAAAVPNGADAPPLPPAKKQRKAESAA</sequence>
<feature type="compositionally biased region" description="Gly residues" evidence="1">
    <location>
        <begin position="192"/>
        <end position="211"/>
    </location>
</feature>
<dbReference type="EMBL" id="JAFCMP010000548">
    <property type="protein sequence ID" value="KAG5175525.1"/>
    <property type="molecule type" value="Genomic_DNA"/>
</dbReference>
<proteinExistence type="predicted"/>
<name>A0A836C746_9STRA</name>
<keyword evidence="3" id="KW-1185">Reference proteome</keyword>
<feature type="region of interest" description="Disordered" evidence="1">
    <location>
        <begin position="12"/>
        <end position="42"/>
    </location>
</feature>
<evidence type="ECO:0000313" key="2">
    <source>
        <dbReference type="EMBL" id="KAG5175525.1"/>
    </source>
</evidence>
<evidence type="ECO:0000256" key="1">
    <source>
        <dbReference type="SAM" id="MobiDB-lite"/>
    </source>
</evidence>
<reference evidence="2" key="1">
    <citation type="submission" date="2021-02" db="EMBL/GenBank/DDBJ databases">
        <title>First Annotated Genome of the Yellow-green Alga Tribonema minus.</title>
        <authorList>
            <person name="Mahan K.M."/>
        </authorList>
    </citation>
    <scope>NUCLEOTIDE SEQUENCE</scope>
    <source>
        <strain evidence="2">UTEX B ZZ1240</strain>
    </source>
</reference>
<feature type="compositionally biased region" description="Basic and acidic residues" evidence="1">
    <location>
        <begin position="17"/>
        <end position="27"/>
    </location>
</feature>
<evidence type="ECO:0000313" key="3">
    <source>
        <dbReference type="Proteomes" id="UP000664859"/>
    </source>
</evidence>
<dbReference type="OrthoDB" id="74620at2759"/>
<dbReference type="AlphaFoldDB" id="A0A836C746"/>
<accession>A0A836C746</accession>
<dbReference type="Proteomes" id="UP000664859">
    <property type="component" value="Unassembled WGS sequence"/>
</dbReference>
<feature type="compositionally biased region" description="Gly residues" evidence="1">
    <location>
        <begin position="133"/>
        <end position="145"/>
    </location>
</feature>
<organism evidence="2 3">
    <name type="scientific">Tribonema minus</name>
    <dbReference type="NCBI Taxonomy" id="303371"/>
    <lineage>
        <taxon>Eukaryota</taxon>
        <taxon>Sar</taxon>
        <taxon>Stramenopiles</taxon>
        <taxon>Ochrophyta</taxon>
        <taxon>PX clade</taxon>
        <taxon>Xanthophyceae</taxon>
        <taxon>Tribonematales</taxon>
        <taxon>Tribonemataceae</taxon>
        <taxon>Tribonema</taxon>
    </lineage>
</organism>
<feature type="compositionally biased region" description="Low complexity" evidence="1">
    <location>
        <begin position="221"/>
        <end position="230"/>
    </location>
</feature>